<dbReference type="Gene3D" id="3.10.20.90">
    <property type="entry name" value="Phosphatidylinositol 3-kinase Catalytic Subunit, Chain A, domain 1"/>
    <property type="match status" value="1"/>
</dbReference>
<feature type="region of interest" description="Disordered" evidence="1">
    <location>
        <begin position="337"/>
        <end position="361"/>
    </location>
</feature>
<reference evidence="4" key="1">
    <citation type="journal article" date="2018" name="Gigascience">
        <title>Genome assembly of the Pink Ipe (Handroanthus impetiginosus, Bignoniaceae), a highly valued, ecologically keystone Neotropical timber forest tree.</title>
        <authorList>
            <person name="Silva-Junior O.B."/>
            <person name="Grattapaglia D."/>
            <person name="Novaes E."/>
            <person name="Collevatti R.G."/>
        </authorList>
    </citation>
    <scope>NUCLEOTIDE SEQUENCE [LARGE SCALE GENOMIC DNA]</scope>
    <source>
        <strain evidence="4">cv. UFG-1</strain>
    </source>
</reference>
<name>A0A2G9IBE2_9LAMI</name>
<comment type="caution">
    <text evidence="3">The sequence shown here is derived from an EMBL/GenBank/DDBJ whole genome shotgun (WGS) entry which is preliminary data.</text>
</comment>
<protein>
    <recommendedName>
        <fullName evidence="2">PB1 domain-containing protein</fullName>
    </recommendedName>
</protein>
<proteinExistence type="predicted"/>
<dbReference type="CDD" id="cd06410">
    <property type="entry name" value="PB1_UP2"/>
    <property type="match status" value="1"/>
</dbReference>
<dbReference type="SMART" id="SM00666">
    <property type="entry name" value="PB1"/>
    <property type="match status" value="1"/>
</dbReference>
<dbReference type="STRING" id="429701.A0A2G9IBE2"/>
<dbReference type="Pfam" id="PF00564">
    <property type="entry name" value="PB1"/>
    <property type="match status" value="1"/>
</dbReference>
<evidence type="ECO:0000256" key="1">
    <source>
        <dbReference type="SAM" id="MobiDB-lite"/>
    </source>
</evidence>
<dbReference type="AlphaFoldDB" id="A0A2G9IBE2"/>
<dbReference type="PANTHER" id="PTHR31066:SF47">
    <property type="entry name" value="PB1 DOMAIN-CONTAINING PROTEIN"/>
    <property type="match status" value="1"/>
</dbReference>
<keyword evidence="4" id="KW-1185">Reference proteome</keyword>
<accession>A0A2G9IBE2</accession>
<gene>
    <name evidence="3" type="ORF">CDL12_00174</name>
</gene>
<dbReference type="SUPFAM" id="SSF54277">
    <property type="entry name" value="CAD &amp; PB1 domains"/>
    <property type="match status" value="1"/>
</dbReference>
<feature type="domain" description="PB1" evidence="2">
    <location>
        <begin position="44"/>
        <end position="130"/>
    </location>
</feature>
<dbReference type="InterPro" id="IPR053198">
    <property type="entry name" value="Gynoecium_Dev_Regulator"/>
</dbReference>
<evidence type="ECO:0000313" key="3">
    <source>
        <dbReference type="EMBL" id="PIN27076.1"/>
    </source>
</evidence>
<dbReference type="Proteomes" id="UP000231279">
    <property type="component" value="Unassembled WGS sequence"/>
</dbReference>
<evidence type="ECO:0000259" key="2">
    <source>
        <dbReference type="SMART" id="SM00666"/>
    </source>
</evidence>
<dbReference type="PANTHER" id="PTHR31066">
    <property type="entry name" value="OS05G0427100 PROTEIN-RELATED"/>
    <property type="match status" value="1"/>
</dbReference>
<dbReference type="EMBL" id="NKXS01000014">
    <property type="protein sequence ID" value="PIN27076.1"/>
    <property type="molecule type" value="Genomic_DNA"/>
</dbReference>
<organism evidence="3 4">
    <name type="scientific">Handroanthus impetiginosus</name>
    <dbReference type="NCBI Taxonomy" id="429701"/>
    <lineage>
        <taxon>Eukaryota</taxon>
        <taxon>Viridiplantae</taxon>
        <taxon>Streptophyta</taxon>
        <taxon>Embryophyta</taxon>
        <taxon>Tracheophyta</taxon>
        <taxon>Spermatophyta</taxon>
        <taxon>Magnoliopsida</taxon>
        <taxon>eudicotyledons</taxon>
        <taxon>Gunneridae</taxon>
        <taxon>Pentapetalae</taxon>
        <taxon>asterids</taxon>
        <taxon>lamiids</taxon>
        <taxon>Lamiales</taxon>
        <taxon>Bignoniaceae</taxon>
        <taxon>Crescentiina</taxon>
        <taxon>Tabebuia alliance</taxon>
        <taxon>Handroanthus</taxon>
    </lineage>
</organism>
<evidence type="ECO:0000313" key="4">
    <source>
        <dbReference type="Proteomes" id="UP000231279"/>
    </source>
</evidence>
<dbReference type="OrthoDB" id="1882326at2759"/>
<dbReference type="InterPro" id="IPR000270">
    <property type="entry name" value="PB1_dom"/>
</dbReference>
<sequence>MSVDRVMTAPRIISCRSAPNSAPSSPKNRLKFLCSHGGRILPRPSDGHLKYVGGETRVISVPRDIPLQELMKKLTDLIDGEMILKYQVVFEDLDALVTVKSDEDLRHMFDEIDRCESLGCPRLRAFLFPVNPVVIENQIGSVDHHALEQRYIDSINGIIRSSPFPTKQHPTISTVQHGSLVSSACSSPRSPDSSCTTEAISMNGESMFQMNYHTGRTSMHKVLSSPSLCSLNIPHQSSTHYVNQVHPQYHQNHRQAHQLYYQSPKLPIDSHKSCTSERLVPIRSVGRADGVGYRIDHIPQYYYSSAFKQNQGSGCCNKCMHSDDFAYRRVIDRRGNFAASSAPPSPRYGQRGMKPWDWGGI</sequence>